<dbReference type="PANTHER" id="PTHR30383:SF5">
    <property type="entry name" value="SGNH HYDROLASE-TYPE ESTERASE DOMAIN-CONTAINING PROTEIN"/>
    <property type="match status" value="1"/>
</dbReference>
<dbReference type="Pfam" id="PF13472">
    <property type="entry name" value="Lipase_GDSL_2"/>
    <property type="match status" value="1"/>
</dbReference>
<feature type="chain" id="PRO_5010182382" description="SGNH hydrolase-type esterase domain-containing protein" evidence="1">
    <location>
        <begin position="24"/>
        <end position="218"/>
    </location>
</feature>
<dbReference type="InterPro" id="IPR051532">
    <property type="entry name" value="Ester_Hydrolysis_Enzymes"/>
</dbReference>
<dbReference type="PANTHER" id="PTHR30383">
    <property type="entry name" value="THIOESTERASE 1/PROTEASE 1/LYSOPHOSPHOLIPASE L1"/>
    <property type="match status" value="1"/>
</dbReference>
<keyword evidence="1" id="KW-0732">Signal</keyword>
<dbReference type="OrthoDB" id="9790057at2"/>
<sequence>MKLNTTRYITQLFLFLFPLCVFAQNKFESDINAFEEKDKTTPPPVHPIVFTGSSSIRYWESLAADFPDKPVLNRGFGGSGLADARYFADRIIIRYQPKQVVLYSGENDVAAGKSAQYVYDQFVDLFQYVRKALPKVSFVYIAMKPSPSRRKYWPVVQEANAMIKGYLKKQKRTKYVDTYTPMLYANGQPHGEYYKGDSLHMLPNGYALWTKLVKPALK</sequence>
<comment type="caution">
    <text evidence="3">The sequence shown here is derived from an EMBL/GenBank/DDBJ whole genome shotgun (WGS) entry which is preliminary data.</text>
</comment>
<gene>
    <name evidence="3" type="ORF">BLX24_21480</name>
</gene>
<dbReference type="AlphaFoldDB" id="A0A1S2VED9"/>
<organism evidence="3 4">
    <name type="scientific">Arsenicibacter rosenii</name>
    <dbReference type="NCBI Taxonomy" id="1750698"/>
    <lineage>
        <taxon>Bacteria</taxon>
        <taxon>Pseudomonadati</taxon>
        <taxon>Bacteroidota</taxon>
        <taxon>Cytophagia</taxon>
        <taxon>Cytophagales</taxon>
        <taxon>Spirosomataceae</taxon>
        <taxon>Arsenicibacter</taxon>
    </lineage>
</organism>
<feature type="signal peptide" evidence="1">
    <location>
        <begin position="1"/>
        <end position="23"/>
    </location>
</feature>
<name>A0A1S2VED9_9BACT</name>
<protein>
    <recommendedName>
        <fullName evidence="2">SGNH hydrolase-type esterase domain-containing protein</fullName>
    </recommendedName>
</protein>
<dbReference type="InterPro" id="IPR013830">
    <property type="entry name" value="SGNH_hydro"/>
</dbReference>
<dbReference type="EMBL" id="MORL01000015">
    <property type="protein sequence ID" value="OIN57127.1"/>
    <property type="molecule type" value="Genomic_DNA"/>
</dbReference>
<feature type="domain" description="SGNH hydrolase-type esterase" evidence="2">
    <location>
        <begin position="57"/>
        <end position="208"/>
    </location>
</feature>
<dbReference type="SUPFAM" id="SSF52266">
    <property type="entry name" value="SGNH hydrolase"/>
    <property type="match status" value="1"/>
</dbReference>
<dbReference type="InterPro" id="IPR036514">
    <property type="entry name" value="SGNH_hydro_sf"/>
</dbReference>
<evidence type="ECO:0000256" key="1">
    <source>
        <dbReference type="SAM" id="SignalP"/>
    </source>
</evidence>
<reference evidence="3 4" key="1">
    <citation type="submission" date="2016-10" db="EMBL/GenBank/DDBJ databases">
        <title>Arsenicibacter rosenii gen. nov., sp. nov., an efficient arsenic-methylating bacterium isolated from an arsenic-contaminated paddy soil.</title>
        <authorList>
            <person name="Huang K."/>
        </authorList>
    </citation>
    <scope>NUCLEOTIDE SEQUENCE [LARGE SCALE GENOMIC DNA]</scope>
    <source>
        <strain evidence="3 4">SM-1</strain>
    </source>
</reference>
<evidence type="ECO:0000259" key="2">
    <source>
        <dbReference type="Pfam" id="PF13472"/>
    </source>
</evidence>
<evidence type="ECO:0000313" key="3">
    <source>
        <dbReference type="EMBL" id="OIN57127.1"/>
    </source>
</evidence>
<dbReference type="Proteomes" id="UP000181790">
    <property type="component" value="Unassembled WGS sequence"/>
</dbReference>
<keyword evidence="4" id="KW-1185">Reference proteome</keyword>
<dbReference type="GO" id="GO:0004622">
    <property type="term" value="F:phosphatidylcholine lysophospholipase activity"/>
    <property type="evidence" value="ECO:0007669"/>
    <property type="project" value="TreeGrafter"/>
</dbReference>
<evidence type="ECO:0000313" key="4">
    <source>
        <dbReference type="Proteomes" id="UP000181790"/>
    </source>
</evidence>
<accession>A0A1S2VED9</accession>
<dbReference type="RefSeq" id="WP_071505262.1">
    <property type="nucleotide sequence ID" value="NZ_MORL01000015.1"/>
</dbReference>
<proteinExistence type="predicted"/>
<dbReference type="Gene3D" id="3.40.50.1110">
    <property type="entry name" value="SGNH hydrolase"/>
    <property type="match status" value="1"/>
</dbReference>